<dbReference type="EMBL" id="GIFC01004647">
    <property type="protein sequence ID" value="MXU86730.1"/>
    <property type="molecule type" value="Transcribed_RNA"/>
</dbReference>
<proteinExistence type="predicted"/>
<organism evidence="1">
    <name type="scientific">Ixodes ricinus</name>
    <name type="common">Common tick</name>
    <name type="synonym">Acarus ricinus</name>
    <dbReference type="NCBI Taxonomy" id="34613"/>
    <lineage>
        <taxon>Eukaryota</taxon>
        <taxon>Metazoa</taxon>
        <taxon>Ecdysozoa</taxon>
        <taxon>Arthropoda</taxon>
        <taxon>Chelicerata</taxon>
        <taxon>Arachnida</taxon>
        <taxon>Acari</taxon>
        <taxon>Parasitiformes</taxon>
        <taxon>Ixodida</taxon>
        <taxon>Ixodoidea</taxon>
        <taxon>Ixodidae</taxon>
        <taxon>Ixodinae</taxon>
        <taxon>Ixodes</taxon>
    </lineage>
</organism>
<accession>A0A6B0UCL7</accession>
<reference evidence="1" key="1">
    <citation type="submission" date="2019-12" db="EMBL/GenBank/DDBJ databases">
        <title>An insight into the sialome of adult female Ixodes ricinus ticks feeding for 6 days.</title>
        <authorList>
            <person name="Perner J."/>
            <person name="Ribeiro J.M.C."/>
        </authorList>
    </citation>
    <scope>NUCLEOTIDE SEQUENCE</scope>
    <source>
        <strain evidence="1">Semi-engorged</strain>
        <tissue evidence="1">Salivary glands</tissue>
    </source>
</reference>
<sequence length="92" mass="10525">MVKRTRTTRVALPLVCLTAAIFQTGVVSRFPLRDESNENVYAEERYVRSQKAIASVRTHSSPQYVLRMAHERYGGRNVNANVGAYVCCYTYY</sequence>
<name>A0A6B0UCL7_IXORI</name>
<protein>
    <submittedName>
        <fullName evidence="1">Putative secreted protein</fullName>
    </submittedName>
</protein>
<dbReference type="AlphaFoldDB" id="A0A6B0UCL7"/>
<evidence type="ECO:0000313" key="1">
    <source>
        <dbReference type="EMBL" id="MXU86730.1"/>
    </source>
</evidence>